<organism evidence="2 3">
    <name type="scientific">Sphingomonas alba</name>
    <dbReference type="NCBI Taxonomy" id="2908208"/>
    <lineage>
        <taxon>Bacteria</taxon>
        <taxon>Pseudomonadati</taxon>
        <taxon>Pseudomonadota</taxon>
        <taxon>Alphaproteobacteria</taxon>
        <taxon>Sphingomonadales</taxon>
        <taxon>Sphingomonadaceae</taxon>
        <taxon>Sphingomonas</taxon>
    </lineage>
</organism>
<dbReference type="Proteomes" id="UP001165363">
    <property type="component" value="Unassembled WGS sequence"/>
</dbReference>
<dbReference type="Gene3D" id="1.25.40.10">
    <property type="entry name" value="Tetratricopeptide repeat domain"/>
    <property type="match status" value="1"/>
</dbReference>
<dbReference type="PROSITE" id="PS50005">
    <property type="entry name" value="TPR"/>
    <property type="match status" value="1"/>
</dbReference>
<protein>
    <submittedName>
        <fullName evidence="2">Tetratricopeptide repeat protein</fullName>
    </submittedName>
</protein>
<proteinExistence type="predicted"/>
<evidence type="ECO:0000313" key="2">
    <source>
        <dbReference type="EMBL" id="MCL6682309.1"/>
    </source>
</evidence>
<dbReference type="InterPro" id="IPR019734">
    <property type="entry name" value="TPR_rpt"/>
</dbReference>
<dbReference type="SUPFAM" id="SSF48452">
    <property type="entry name" value="TPR-like"/>
    <property type="match status" value="1"/>
</dbReference>
<comment type="caution">
    <text evidence="2">The sequence shown here is derived from an EMBL/GenBank/DDBJ whole genome shotgun (WGS) entry which is preliminary data.</text>
</comment>
<name>A0ABT0RI48_9SPHN</name>
<evidence type="ECO:0000256" key="1">
    <source>
        <dbReference type="PROSITE-ProRule" id="PRU00339"/>
    </source>
</evidence>
<reference evidence="2" key="1">
    <citation type="submission" date="2022-05" db="EMBL/GenBank/DDBJ databases">
        <authorList>
            <person name="Jo J.-H."/>
            <person name="Im W.-T."/>
        </authorList>
    </citation>
    <scope>NUCLEOTIDE SEQUENCE</scope>
    <source>
        <strain evidence="2">SE158</strain>
    </source>
</reference>
<keyword evidence="1" id="KW-0802">TPR repeat</keyword>
<sequence length="405" mass="45732">MGSFVHKPERWDKEASLLWKAGLRDAALAKSLETLEQMAQPDPDAFIQPGFYLFQLDRFDEAVSILNRALERYPNHPMVLLSLGSAHNRARHHQQALPFLERFIAIGFSDASAYDALASSHAETGDLIKAKLFGTLALQEKDKLVADRFGQPKLKAKKPGKKKQVIAFTLFGSDPRYLRGALDNVLIARDLYPGWICRFYVDDSVDETFLGVLEEEGAEVIRDGSGNRDTRHLLTRRFLVADDPKVGRFMVRDCDSVVNPREAAAVSEWIESGLPFHTMRDWWTHTDPMLAGLWGGIAGVFPDMTGCIEKFIGEKPQSTNWDQYFLRDQVWPAIRDQVMVHDRCFPAHRAQPFPTPTPGGREHVGQNEYNSDRNAQAERLAPFAARIPALRLPVPIPVKLQFRTG</sequence>
<gene>
    <name evidence="2" type="ORF">LZ536_00120</name>
</gene>
<feature type="repeat" description="TPR" evidence="1">
    <location>
        <begin position="43"/>
        <end position="76"/>
    </location>
</feature>
<keyword evidence="3" id="KW-1185">Reference proteome</keyword>
<dbReference type="InterPro" id="IPR011990">
    <property type="entry name" value="TPR-like_helical_dom_sf"/>
</dbReference>
<accession>A0ABT0RI48</accession>
<dbReference type="EMBL" id="JAMGBD010000001">
    <property type="protein sequence ID" value="MCL6682309.1"/>
    <property type="molecule type" value="Genomic_DNA"/>
</dbReference>
<evidence type="ECO:0000313" key="3">
    <source>
        <dbReference type="Proteomes" id="UP001165363"/>
    </source>
</evidence>
<dbReference type="RefSeq" id="WP_249846290.1">
    <property type="nucleotide sequence ID" value="NZ_JAMGBD010000001.1"/>
</dbReference>